<dbReference type="Proteomes" id="UP000002008">
    <property type="component" value="Chromosome"/>
</dbReference>
<gene>
    <name evidence="2" type="ordered locus">Caur_3079</name>
</gene>
<dbReference type="GO" id="GO:0006355">
    <property type="term" value="P:regulation of DNA-templated transcription"/>
    <property type="evidence" value="ECO:0007669"/>
    <property type="project" value="InterPro"/>
</dbReference>
<dbReference type="InterPro" id="IPR051677">
    <property type="entry name" value="AfsR-DnrI-RedD_regulator"/>
</dbReference>
<dbReference type="InParanoid" id="A9WGW2"/>
<dbReference type="Gene3D" id="3.40.50.300">
    <property type="entry name" value="P-loop containing nucleotide triphosphate hydrolases"/>
    <property type="match status" value="1"/>
</dbReference>
<dbReference type="SUPFAM" id="SSF46894">
    <property type="entry name" value="C-terminal effector domain of the bipartite response regulators"/>
    <property type="match status" value="1"/>
</dbReference>
<dbReference type="PANTHER" id="PTHR35807:SF3">
    <property type="entry name" value="BLL5740 PROTEIN"/>
    <property type="match status" value="1"/>
</dbReference>
<dbReference type="EnsemblBacteria" id="ABY36278">
    <property type="protein sequence ID" value="ABY36278"/>
    <property type="gene ID" value="Caur_3079"/>
</dbReference>
<dbReference type="Gene3D" id="1.25.40.10">
    <property type="entry name" value="Tetratricopeptide repeat domain"/>
    <property type="match status" value="4"/>
</dbReference>
<evidence type="ECO:0000313" key="2">
    <source>
        <dbReference type="EMBL" id="ABY36278.1"/>
    </source>
</evidence>
<evidence type="ECO:0000313" key="3">
    <source>
        <dbReference type="Proteomes" id="UP000002008"/>
    </source>
</evidence>
<dbReference type="AlphaFoldDB" id="A9WGW2"/>
<evidence type="ECO:0000259" key="1">
    <source>
        <dbReference type="SMART" id="SM01043"/>
    </source>
</evidence>
<dbReference type="eggNOG" id="COG3629">
    <property type="taxonomic scope" value="Bacteria"/>
</dbReference>
<dbReference type="Gene3D" id="1.10.10.10">
    <property type="entry name" value="Winged helix-like DNA-binding domain superfamily/Winged helix DNA-binding domain"/>
    <property type="match status" value="1"/>
</dbReference>
<reference evidence="3" key="1">
    <citation type="journal article" date="2011" name="BMC Genomics">
        <title>Complete genome sequence of the filamentous anoxygenic phototrophic bacterium Chloroflexus aurantiacus.</title>
        <authorList>
            <person name="Tang K.H."/>
            <person name="Barry K."/>
            <person name="Chertkov O."/>
            <person name="Dalin E."/>
            <person name="Han C.S."/>
            <person name="Hauser L.J."/>
            <person name="Honchak B.M."/>
            <person name="Karbach L.E."/>
            <person name="Land M.L."/>
            <person name="Lapidus A."/>
            <person name="Larimer F.W."/>
            <person name="Mikhailova N."/>
            <person name="Pitluck S."/>
            <person name="Pierson B.K."/>
            <person name="Blankenship R.E."/>
        </authorList>
    </citation>
    <scope>NUCLEOTIDE SEQUENCE [LARGE SCALE GENOMIC DNA]</scope>
    <source>
        <strain evidence="3">ATCC 29366 / DSM 635 / J-10-fl</strain>
    </source>
</reference>
<dbReference type="SMART" id="SM01043">
    <property type="entry name" value="BTAD"/>
    <property type="match status" value="1"/>
</dbReference>
<dbReference type="InterPro" id="IPR041664">
    <property type="entry name" value="AAA_16"/>
</dbReference>
<dbReference type="InterPro" id="IPR036388">
    <property type="entry name" value="WH-like_DNA-bd_sf"/>
</dbReference>
<dbReference type="KEGG" id="cau:Caur_3079"/>
<dbReference type="HOGENOM" id="CLU_273601_0_0_0"/>
<dbReference type="Pfam" id="PF13191">
    <property type="entry name" value="AAA_16"/>
    <property type="match status" value="1"/>
</dbReference>
<dbReference type="GO" id="GO:0003677">
    <property type="term" value="F:DNA binding"/>
    <property type="evidence" value="ECO:0007669"/>
    <property type="project" value="InterPro"/>
</dbReference>
<dbReference type="Pfam" id="PF13424">
    <property type="entry name" value="TPR_12"/>
    <property type="match status" value="1"/>
</dbReference>
<proteinExistence type="predicted"/>
<dbReference type="eggNOG" id="COG0457">
    <property type="taxonomic scope" value="Bacteria"/>
</dbReference>
<dbReference type="RefSeq" id="WP_012258931.1">
    <property type="nucleotide sequence ID" value="NC_010175.1"/>
</dbReference>
<name>A9WGW2_CHLAA</name>
<keyword evidence="3" id="KW-1185">Reference proteome</keyword>
<dbReference type="SUPFAM" id="SSF48452">
    <property type="entry name" value="TPR-like"/>
    <property type="match status" value="3"/>
</dbReference>
<dbReference type="PANTHER" id="PTHR35807">
    <property type="entry name" value="TRANSCRIPTIONAL REGULATOR REDD-RELATED"/>
    <property type="match status" value="1"/>
</dbReference>
<dbReference type="SUPFAM" id="SSF81901">
    <property type="entry name" value="HCP-like"/>
    <property type="match status" value="1"/>
</dbReference>
<dbReference type="Pfam" id="PF13432">
    <property type="entry name" value="TPR_16"/>
    <property type="match status" value="2"/>
</dbReference>
<sequence length="1175" mass="131857">MNAAPIIEFRLFGVPRLRFNQRDIHFRRRQPLAIMAMLALSERSVTRDELIYVLWPDVPQPVGRQRLRRSLWHLRQAIGPLADNVLRDEPGGKAEILSLDTSQCYIDACVFVQLAGQVAELPDRESIRVAEQATQLYTGPLLSGLERIESTEFEHWVLQQRERFARLHLDVWRRLVDGYTAIAHFERAITAAEHALALDPLSEALHRKLMWLCARTGRRADAIHQFAYCTALLREELGLDPEAMTSALYQAILNDQIEDVYHLAFRDHKYQTSRRDVSRRQWPPGLGITHLPALTELLTPLREGLTGTPQVVCIQGAAGSGKSYLVRQVLETIRGAMPEVQIWTASAQQLDTYIPFGMVSDVFNVALRHRLNQPFTTMQAAAPPDPWMNEVVRLLPELRAIFSRLLPFRAPSETVPHLAYRRLLQAIPRAFQALIGTDPVLIVLEDVDQTDPLSTEAFAWFIRSLSAIKVSLLVTCRDDSTIKKIIADSGMPDRLRSFTIPPIDQQAVLRLAQDAGLSVSAGKQLWQQTHGEPLAIREILRAITMAPASVTPPSSLAEAVHLQLQMCDAALRRIVEVLAVICCGSGLLIQQVSGCTGDEVEEACTYFQQLNWIGTTETHYFIAHPEIRAAILAQLNPVRRQQLHRQTALWLRQVNVEPARIAYHLEAAAQPEEAARMWLQAARRAHAICVRDAALYAVQRGLGLAQERPTLFDLLCEQETITHDYGLRSEQQMALDALEQLVSQTPDHPEWWIEVYQRRGRYALVCNRWQEAVDALQRAAAHTLHRDSAILCSLARALAHQQKWSEAEDVLRQTEQIVQHQDRDAQIRYWCTYADVEQMRERTAAVEGALKRAVQLSEPTSPLLPQVMLQLGTIAALRNNFTQALLYAQEAQRLFAQRGMPDREAAAAVLVARMLARQHQYDEALAAYQRAYAGYAAIDLRQGMAASRVNMATLLLRLGAFAEGEAMAREAYNLFASVQDGRGMCVAASNIGAALVWGGRGADAEVWLRESYERAVAVPLPAQQAAALANLGAALLQQGRLVEARQMMEQGLALRAEQGHLDVSIDRAFLAMACLRLGDIDAADRHSLDAVEDLIRVPQIENPQQVWFARAQILRAQGRMTEAVAALKSAVECLQRSTHQLPAQYQEQYCTVFTFNRAILCAYDNDVWPDPPLLV</sequence>
<dbReference type="Pfam" id="PF03704">
    <property type="entry name" value="BTAD"/>
    <property type="match status" value="1"/>
</dbReference>
<dbReference type="InterPro" id="IPR019734">
    <property type="entry name" value="TPR_rpt"/>
</dbReference>
<organism evidence="2 3">
    <name type="scientific">Chloroflexus aurantiacus (strain ATCC 29366 / DSM 635 / J-10-fl)</name>
    <dbReference type="NCBI Taxonomy" id="324602"/>
    <lineage>
        <taxon>Bacteria</taxon>
        <taxon>Bacillati</taxon>
        <taxon>Chloroflexota</taxon>
        <taxon>Chloroflexia</taxon>
        <taxon>Chloroflexales</taxon>
        <taxon>Chloroflexineae</taxon>
        <taxon>Chloroflexaceae</taxon>
        <taxon>Chloroflexus</taxon>
    </lineage>
</organism>
<dbReference type="InterPro" id="IPR005158">
    <property type="entry name" value="BTAD"/>
</dbReference>
<dbReference type="InterPro" id="IPR016032">
    <property type="entry name" value="Sig_transdc_resp-reg_C-effctor"/>
</dbReference>
<dbReference type="PATRIC" id="fig|324602.8.peg.3483"/>
<dbReference type="InterPro" id="IPR027417">
    <property type="entry name" value="P-loop_NTPase"/>
</dbReference>
<dbReference type="EMBL" id="CP000909">
    <property type="protein sequence ID" value="ABY36278.1"/>
    <property type="molecule type" value="Genomic_DNA"/>
</dbReference>
<feature type="domain" description="Bacterial transcriptional activator" evidence="1">
    <location>
        <begin position="106"/>
        <end position="253"/>
    </location>
</feature>
<dbReference type="SMART" id="SM00028">
    <property type="entry name" value="TPR"/>
    <property type="match status" value="8"/>
</dbReference>
<dbReference type="SUPFAM" id="SSF52540">
    <property type="entry name" value="P-loop containing nucleoside triphosphate hydrolases"/>
    <property type="match status" value="1"/>
</dbReference>
<accession>A9WGW2</accession>
<protein>
    <submittedName>
        <fullName evidence="2">Transcriptional activator domain</fullName>
    </submittedName>
</protein>
<dbReference type="STRING" id="324602.Caur_3079"/>
<dbReference type="InterPro" id="IPR011990">
    <property type="entry name" value="TPR-like_helical_dom_sf"/>
</dbReference>